<dbReference type="Pfam" id="PF09462">
    <property type="entry name" value="Mus7"/>
    <property type="match status" value="1"/>
</dbReference>
<feature type="region of interest" description="Disordered" evidence="1">
    <location>
        <begin position="867"/>
        <end position="895"/>
    </location>
</feature>
<feature type="compositionally biased region" description="Polar residues" evidence="1">
    <location>
        <begin position="82"/>
        <end position="98"/>
    </location>
</feature>
<dbReference type="GO" id="GO:0005634">
    <property type="term" value="C:nucleus"/>
    <property type="evidence" value="ECO:0007669"/>
    <property type="project" value="InterPro"/>
</dbReference>
<dbReference type="STRING" id="1077348.A0A2G8RMK5"/>
<feature type="compositionally biased region" description="Polar residues" evidence="1">
    <location>
        <begin position="65"/>
        <end position="75"/>
    </location>
</feature>
<proteinExistence type="predicted"/>
<feature type="compositionally biased region" description="Basic and acidic residues" evidence="1">
    <location>
        <begin position="417"/>
        <end position="429"/>
    </location>
</feature>
<feature type="compositionally biased region" description="Acidic residues" evidence="1">
    <location>
        <begin position="305"/>
        <end position="321"/>
    </location>
</feature>
<feature type="compositionally biased region" description="Basic residues" evidence="1">
    <location>
        <begin position="377"/>
        <end position="391"/>
    </location>
</feature>
<feature type="region of interest" description="Disordered" evidence="1">
    <location>
        <begin position="1655"/>
        <end position="1679"/>
    </location>
</feature>
<organism evidence="2 3">
    <name type="scientific">Ganoderma sinense ZZ0214-1</name>
    <dbReference type="NCBI Taxonomy" id="1077348"/>
    <lineage>
        <taxon>Eukaryota</taxon>
        <taxon>Fungi</taxon>
        <taxon>Dikarya</taxon>
        <taxon>Basidiomycota</taxon>
        <taxon>Agaricomycotina</taxon>
        <taxon>Agaricomycetes</taxon>
        <taxon>Polyporales</taxon>
        <taxon>Polyporaceae</taxon>
        <taxon>Ganoderma</taxon>
    </lineage>
</organism>
<feature type="compositionally biased region" description="Polar residues" evidence="1">
    <location>
        <begin position="141"/>
        <end position="150"/>
    </location>
</feature>
<feature type="compositionally biased region" description="Low complexity" evidence="1">
    <location>
        <begin position="186"/>
        <end position="203"/>
    </location>
</feature>
<evidence type="ECO:0000256" key="1">
    <source>
        <dbReference type="SAM" id="MobiDB-lite"/>
    </source>
</evidence>
<dbReference type="PANTHER" id="PTHR28122">
    <property type="entry name" value="E3 UBIQUITIN-PROTEIN LIGASE SUBSTRATE RECEPTOR MMS22"/>
    <property type="match status" value="1"/>
</dbReference>
<dbReference type="GO" id="GO:0000724">
    <property type="term" value="P:double-strand break repair via homologous recombination"/>
    <property type="evidence" value="ECO:0007669"/>
    <property type="project" value="TreeGrafter"/>
</dbReference>
<protein>
    <recommendedName>
        <fullName evidence="4">Mus7/MMS22 family-domain-containing protein</fullName>
    </recommendedName>
</protein>
<dbReference type="InterPro" id="IPR019021">
    <property type="entry name" value="Mms22"/>
</dbReference>
<evidence type="ECO:0000313" key="2">
    <source>
        <dbReference type="EMBL" id="PIL22731.1"/>
    </source>
</evidence>
<feature type="compositionally biased region" description="Basic residues" evidence="1">
    <location>
        <begin position="958"/>
        <end position="971"/>
    </location>
</feature>
<sequence length="1970" mass="220372">MASADEVVDTSDLEELEEIAASKPDYWLTPPRDLPQRHESKQLPLDIRNPESPPRKRRKLDSSPEHPSTPLQPRTNLPPYTPQRSQPTSHFPDENSNAPTSSPSSFLFPSPSPQPRHFGREALPGHAEDDVWAGGDADFVQGSSKQSAQREVQRKASTRSPSPSPDPLLLFTPPRPTSVSSGAEHLAASSPTSSPLTPASSPTKPAEARHSPSPDAQPRLSLARQHDMSPLSAAAIAAIKQAEEAERSRYSLRTRNARQLKPYAYDMRMYNRQMRSNPEAIVTPSRVRRRHRSTSAHPRDGSSGGEDEYEAGEDGDMDDEDSMARRRRRGADVQQEAEEGGDGIGEHAEKWMPDAFRQSSSSSEDDADEMFRSTVRKEKKAAKEHRRKRPKPFPLAKKDFRSSPSPHNQAERSPSPFHKEPPHPKERPKPRPRPRAPTADPQPEPQQDEEDDDDDMPLVPPPTWRRRRSKTFSFSSPQSSPKSSPRSQKFISPPPHQPPADDDFFAEQARDLDLFDDYDNVFARAQSPLALATASGTEPDEPTSQHPPPPTSDEPMDVIDISSSEDGDDPAVNSSSSSESGSEADEVNRKRLRILGRMMPAVMVQKMTATEKAKKAARAERERDGGAGDVEHGHDQPLMPGQSRRRIGSRRSVEIRGDSESSDDDDVDMRSRSPSPAPGRRFSYDGADNNDAGDRDRNQVMSDAEGEVIEPIGHQPRPKFRPGHISVSDDDLSSDSEDEDVDMAVGRWVSGAPVKPKQRVRDDGVVKERDMIDRMLSRTSGNVEGIALEVEVEGVGVGNVGGMGTSGIMVFSTVVVVAVAAAAAVVGAGGKEEEEEEEEEEVVVVDKQPQDTADMADRRLLDKETAFESRRQAQSDVVPPAPAPNEVQFTGDEPAEARAKKAKQKARQAGVYVFKSGAAQIVSGRSNATHFTIDEETGTNQRPPLRNADRTRPPTSKSKSRLQRQGSKRGHSTLEEFWNPDDDHYEHDGFVVSDDPAPGPSSQHNLTWKGLRHVTVDFGIQPLPAGLAFSNATYLGHGWLHELIALLPVTHDIPIPHSCSMFDCYLHVDMTVLEFTTCLDALYNRLRDLVLGSAGPADYDLCQNWQSFFHSVSQHLSYLLVKADNDTHATLATNTEALLQRLGSLMEDPTEVIPDDEVPNPLVLQVLWFLIETSCRIACDRRRKRGEPDRGTVATTLIALIRKLWDFTFGDTAVPLDLTREGITGAQTSRQIAELWICLLNLANDKTFQSSYLPQGMSFWTCYLQVLRGKGLQPPQPPQPFQASQTDVKVLEAIWKSIFVLCALSQFSIHGHSSMAPRLIPSWQTIAAILEHAPLAAKTEVEKSWAKRIVRKRDEYVSVLVARCSLLNYKWHWRLGSHDVLVTFNRLVDVFKSRHFANLVSDAERNDFPSFLRRHNLSLLQEKKHGDSAFVVFLKLVFRAADEMRRDNPQATASQIFLKKILSLTIPVSSVPFKKTSPPSSHEMSMLFNRFSSIAVAICLEPTPDKVKDHLSRAHRYVNFKDADKNTRIACIRGAMYLAILLRHLDLLLTGVLKWLAEMTDILIDEYQAASADQAHEKSWTEYTIQLLLRSVCHILQTSSMDPGHAGHKYPDPSLLQGPWVTRIFSTGTSLSINTSTSNEIRTFVQAFLDARGRVIPRPRRPPPRVAVEDSQDSQDDYGQFDIDLDDPELLAALGEDAGPSDYKENKDKDKLVCETIDKYISPAIYRLVCKHFNDPVYRESRELSFHDADKWVDCWVGCASVMVQNGKKDWAFYFQYGSQSWEHITDPDGKRRVGLRFMFMLLQLDPPAYQTHMEQFIEVLFRSMATPNITLEHDYASLLFSIDRLYHPLLVKLPIDAPAEDGDFHLTRQEFIEKRVAILETMIKNLSNSLEVQGGGDHTLNARNNTYINSIMAFITTMKEICEGLDPSTVIRANYIPFCKQISDIFVRYPTVLNHPRLTALTTWLRSVS</sequence>
<reference evidence="2 3" key="1">
    <citation type="journal article" date="2015" name="Sci. Rep.">
        <title>Chromosome-level genome map provides insights into diverse defense mechanisms in the medicinal fungus Ganoderma sinense.</title>
        <authorList>
            <person name="Zhu Y."/>
            <person name="Xu J."/>
            <person name="Sun C."/>
            <person name="Zhou S."/>
            <person name="Xu H."/>
            <person name="Nelson D.R."/>
            <person name="Qian J."/>
            <person name="Song J."/>
            <person name="Luo H."/>
            <person name="Xiang L."/>
            <person name="Li Y."/>
            <person name="Xu Z."/>
            <person name="Ji A."/>
            <person name="Wang L."/>
            <person name="Lu S."/>
            <person name="Hayward A."/>
            <person name="Sun W."/>
            <person name="Li X."/>
            <person name="Schwartz D.C."/>
            <person name="Wang Y."/>
            <person name="Chen S."/>
        </authorList>
    </citation>
    <scope>NUCLEOTIDE SEQUENCE [LARGE SCALE GENOMIC DNA]</scope>
    <source>
        <strain evidence="2 3">ZZ0214-1</strain>
    </source>
</reference>
<feature type="region of interest" description="Disordered" evidence="1">
    <location>
        <begin position="241"/>
        <end position="511"/>
    </location>
</feature>
<feature type="compositionally biased region" description="Low complexity" evidence="1">
    <location>
        <begin position="471"/>
        <end position="490"/>
    </location>
</feature>
<feature type="compositionally biased region" description="Low complexity" evidence="1">
    <location>
        <begin position="672"/>
        <end position="690"/>
    </location>
</feature>
<feature type="region of interest" description="Disordered" evidence="1">
    <location>
        <begin position="529"/>
        <end position="737"/>
    </location>
</feature>
<feature type="compositionally biased region" description="Acidic residues" evidence="1">
    <location>
        <begin position="446"/>
        <end position="456"/>
    </location>
</feature>
<feature type="region of interest" description="Disordered" evidence="1">
    <location>
        <begin position="20"/>
        <end position="228"/>
    </location>
</feature>
<evidence type="ECO:0000313" key="3">
    <source>
        <dbReference type="Proteomes" id="UP000230002"/>
    </source>
</evidence>
<feature type="compositionally biased region" description="Polar residues" evidence="1">
    <location>
        <begin position="402"/>
        <end position="412"/>
    </location>
</feature>
<name>A0A2G8RMK5_9APHY</name>
<dbReference type="GO" id="GO:0035361">
    <property type="term" value="C:Cul8-RING ubiquitin ligase complex"/>
    <property type="evidence" value="ECO:0007669"/>
    <property type="project" value="TreeGrafter"/>
</dbReference>
<comment type="caution">
    <text evidence="2">The sequence shown here is derived from an EMBL/GenBank/DDBJ whole genome shotgun (WGS) entry which is preliminary data.</text>
</comment>
<dbReference type="EMBL" id="AYKW01000069">
    <property type="protein sequence ID" value="PIL22731.1"/>
    <property type="molecule type" value="Genomic_DNA"/>
</dbReference>
<evidence type="ECO:0008006" key="4">
    <source>
        <dbReference type="Google" id="ProtNLM"/>
    </source>
</evidence>
<dbReference type="PANTHER" id="PTHR28122:SF1">
    <property type="entry name" value="E3 UBIQUITIN-PROTEIN LIGASE SUBSTRATE RECEPTOR MMS22"/>
    <property type="match status" value="1"/>
</dbReference>
<gene>
    <name evidence="2" type="ORF">GSI_15424</name>
</gene>
<accession>A0A2G8RMK5</accession>
<dbReference type="Proteomes" id="UP000230002">
    <property type="component" value="Unassembled WGS sequence"/>
</dbReference>
<keyword evidence="3" id="KW-1185">Reference proteome</keyword>
<feature type="compositionally biased region" description="Acidic residues" evidence="1">
    <location>
        <begin position="728"/>
        <end position="737"/>
    </location>
</feature>
<feature type="compositionally biased region" description="Low complexity" evidence="1">
    <location>
        <begin position="99"/>
        <end position="109"/>
    </location>
</feature>
<feature type="region of interest" description="Disordered" evidence="1">
    <location>
        <begin position="930"/>
        <end position="979"/>
    </location>
</feature>
<dbReference type="OrthoDB" id="2386201at2759"/>
<feature type="compositionally biased region" description="Basic and acidic residues" evidence="1">
    <location>
        <begin position="609"/>
        <end position="635"/>
    </location>
</feature>
<dbReference type="GO" id="GO:0031297">
    <property type="term" value="P:replication fork processing"/>
    <property type="evidence" value="ECO:0007669"/>
    <property type="project" value="InterPro"/>
</dbReference>